<dbReference type="Proteomes" id="UP000199245">
    <property type="component" value="Unassembled WGS sequence"/>
</dbReference>
<evidence type="ECO:0000313" key="1">
    <source>
        <dbReference type="EMBL" id="SDE56573.1"/>
    </source>
</evidence>
<sequence length="171" mass="19115">MPLVKQGRITTDLFVHVADGAELPGDGAVLVSAERFLADPEALLRRPGKTGVIWPNNRNLDDLVPHLDRLASVALVFPTFRDGRAYSQARLLRERYGYDGELRATGQILRDQFVFMTRAGFDAFEVKKDADADAFAATMKRYSVFYQPTGDGRVTALNRRMQLRHSESAGQ</sequence>
<gene>
    <name evidence="1" type="ORF">SAMN05216337_102922</name>
</gene>
<dbReference type="RefSeq" id="WP_028334723.1">
    <property type="nucleotide sequence ID" value="NZ_CP121669.1"/>
</dbReference>
<dbReference type="EMBL" id="FMZW01000029">
    <property type="protein sequence ID" value="SDE56573.1"/>
    <property type="molecule type" value="Genomic_DNA"/>
</dbReference>
<dbReference type="AlphaFoldDB" id="A0A1G7DYL1"/>
<dbReference type="PIRSF" id="PIRSF030820">
    <property type="entry name" value="UCP030820"/>
    <property type="match status" value="1"/>
</dbReference>
<evidence type="ECO:0000313" key="2">
    <source>
        <dbReference type="Proteomes" id="UP000199245"/>
    </source>
</evidence>
<protein>
    <submittedName>
        <fullName evidence="1">Uncharacterized conserved protein, DUF934 family</fullName>
    </submittedName>
</protein>
<dbReference type="InterPro" id="IPR008318">
    <property type="entry name" value="UCP030820"/>
</dbReference>
<organism evidence="1 2">
    <name type="scientific">Bradyrhizobium brasilense</name>
    <dbReference type="NCBI Taxonomy" id="1419277"/>
    <lineage>
        <taxon>Bacteria</taxon>
        <taxon>Pseudomonadati</taxon>
        <taxon>Pseudomonadota</taxon>
        <taxon>Alphaproteobacteria</taxon>
        <taxon>Hyphomicrobiales</taxon>
        <taxon>Nitrobacteraceae</taxon>
        <taxon>Bradyrhizobium</taxon>
    </lineage>
</organism>
<accession>A0A1G7DYL1</accession>
<name>A0A1G7DYL1_9BRAD</name>
<reference evidence="1 2" key="1">
    <citation type="submission" date="2016-10" db="EMBL/GenBank/DDBJ databases">
        <authorList>
            <person name="de Groot N.N."/>
        </authorList>
    </citation>
    <scope>NUCLEOTIDE SEQUENCE [LARGE SCALE GENOMIC DNA]</scope>
    <source>
        <strain evidence="1 2">R5</strain>
    </source>
</reference>
<dbReference type="Pfam" id="PF06073">
    <property type="entry name" value="DUF934"/>
    <property type="match status" value="1"/>
</dbReference>
<proteinExistence type="predicted"/>